<dbReference type="Gene3D" id="3.60.21.10">
    <property type="match status" value="1"/>
</dbReference>
<evidence type="ECO:0000256" key="7">
    <source>
        <dbReference type="ARBA" id="ARBA00022912"/>
    </source>
</evidence>
<dbReference type="PRINTS" id="PR00114">
    <property type="entry name" value="STPHPHTASE"/>
</dbReference>
<evidence type="ECO:0000256" key="9">
    <source>
        <dbReference type="ARBA" id="ARBA00023273"/>
    </source>
</evidence>
<accession>A0A9P1MY46</accession>
<evidence type="ECO:0000313" key="17">
    <source>
        <dbReference type="Proteomes" id="UP001152747"/>
    </source>
</evidence>
<evidence type="ECO:0000259" key="15">
    <source>
        <dbReference type="PROSITE" id="PS00125"/>
    </source>
</evidence>
<dbReference type="InterPro" id="IPR006186">
    <property type="entry name" value="Ser/Thr-sp_prot-phosphatase"/>
</dbReference>
<dbReference type="AlphaFoldDB" id="A0A9P1MY46"/>
<dbReference type="GO" id="GO:0046872">
    <property type="term" value="F:metal ion binding"/>
    <property type="evidence" value="ECO:0007669"/>
    <property type="project" value="UniProtKB-KW"/>
</dbReference>
<evidence type="ECO:0000256" key="13">
    <source>
        <dbReference type="ARBA" id="ARBA00054219"/>
    </source>
</evidence>
<evidence type="ECO:0000256" key="8">
    <source>
        <dbReference type="ARBA" id="ARBA00023211"/>
    </source>
</evidence>
<dbReference type="PANTHER" id="PTHR11668:SF422">
    <property type="entry name" value="SERINE_THREONINE-PROTEIN PHOSPHATASE"/>
    <property type="match status" value="1"/>
</dbReference>
<evidence type="ECO:0000256" key="12">
    <source>
        <dbReference type="ARBA" id="ARBA00048336"/>
    </source>
</evidence>
<keyword evidence="3" id="KW-0158">Chromosome</keyword>
<dbReference type="Proteomes" id="UP001152747">
    <property type="component" value="Unassembled WGS sequence"/>
</dbReference>
<evidence type="ECO:0000256" key="11">
    <source>
        <dbReference type="ARBA" id="ARBA00047761"/>
    </source>
</evidence>
<gene>
    <name evidence="16" type="ORF">CAMP_LOCUS5775</name>
</gene>
<dbReference type="GO" id="GO:0031272">
    <property type="term" value="P:regulation of pseudopodium assembly"/>
    <property type="evidence" value="ECO:0007669"/>
    <property type="project" value="UniProtKB-ARBA"/>
</dbReference>
<keyword evidence="8" id="KW-0464">Manganese</keyword>
<dbReference type="EMBL" id="CANHGI010000002">
    <property type="protein sequence ID" value="CAI5443138.1"/>
    <property type="molecule type" value="Genomic_DNA"/>
</dbReference>
<evidence type="ECO:0000256" key="2">
    <source>
        <dbReference type="ARBA" id="ARBA00008294"/>
    </source>
</evidence>
<keyword evidence="6" id="KW-0744">Spermatogenesis</keyword>
<dbReference type="GO" id="GO:0031143">
    <property type="term" value="C:pseudopodium"/>
    <property type="evidence" value="ECO:0007669"/>
    <property type="project" value="UniProtKB-SubCell"/>
</dbReference>
<dbReference type="SMART" id="SM00156">
    <property type="entry name" value="PP2Ac"/>
    <property type="match status" value="1"/>
</dbReference>
<evidence type="ECO:0000256" key="6">
    <source>
        <dbReference type="ARBA" id="ARBA00022871"/>
    </source>
</evidence>
<keyword evidence="17" id="KW-1185">Reference proteome</keyword>
<name>A0A9P1MY46_9PELO</name>
<dbReference type="InterPro" id="IPR029052">
    <property type="entry name" value="Metallo-depent_PP-like"/>
</dbReference>
<feature type="domain" description="Serine/threonine specific protein phosphatases" evidence="15">
    <location>
        <begin position="147"/>
        <end position="152"/>
    </location>
</feature>
<organism evidence="16 17">
    <name type="scientific">Caenorhabditis angaria</name>
    <dbReference type="NCBI Taxonomy" id="860376"/>
    <lineage>
        <taxon>Eukaryota</taxon>
        <taxon>Metazoa</taxon>
        <taxon>Ecdysozoa</taxon>
        <taxon>Nematoda</taxon>
        <taxon>Chromadorea</taxon>
        <taxon>Rhabditida</taxon>
        <taxon>Rhabditina</taxon>
        <taxon>Rhabditomorpha</taxon>
        <taxon>Rhabditoidea</taxon>
        <taxon>Rhabditidae</taxon>
        <taxon>Peloderinae</taxon>
        <taxon>Caenorhabditis</taxon>
    </lineage>
</organism>
<comment type="catalytic activity">
    <reaction evidence="11">
        <text>O-phospho-L-seryl-[protein] + H2O = L-seryl-[protein] + phosphate</text>
        <dbReference type="Rhea" id="RHEA:20629"/>
        <dbReference type="Rhea" id="RHEA-COMP:9863"/>
        <dbReference type="Rhea" id="RHEA-COMP:11604"/>
        <dbReference type="ChEBI" id="CHEBI:15377"/>
        <dbReference type="ChEBI" id="CHEBI:29999"/>
        <dbReference type="ChEBI" id="CHEBI:43474"/>
        <dbReference type="ChEBI" id="CHEBI:83421"/>
        <dbReference type="EC" id="3.1.3.16"/>
    </reaction>
</comment>
<comment type="subcellular location">
    <subcellularLocation>
        <location evidence="10">Cell projection</location>
        <location evidence="10">Pseudopodium</location>
    </subcellularLocation>
    <subcellularLocation>
        <location evidence="1">Chromosome</location>
    </subcellularLocation>
</comment>
<dbReference type="GO" id="GO:0005737">
    <property type="term" value="C:cytoplasm"/>
    <property type="evidence" value="ECO:0007669"/>
    <property type="project" value="TreeGrafter"/>
</dbReference>
<dbReference type="InterPro" id="IPR050341">
    <property type="entry name" value="PP1_catalytic_subunit"/>
</dbReference>
<comment type="function">
    <text evidence="13">Probable phosphatase which plays a redundant role with gsp-4 in spermatogenesis by regulating sister chromatid segregation during meiosis. In addition, involved in sperm motility by controlling the dynamic disassembly of major sperm proteins (MSP) in the spermatozoan pseudopodium.</text>
</comment>
<keyword evidence="9" id="KW-0966">Cell projection</keyword>
<dbReference type="PANTHER" id="PTHR11668">
    <property type="entry name" value="SERINE/THREONINE PROTEIN PHOSPHATASE"/>
    <property type="match status" value="1"/>
</dbReference>
<dbReference type="FunFam" id="3.60.21.10:FF:000026">
    <property type="entry name" value="Serine/threonine-protein phosphatase"/>
    <property type="match status" value="1"/>
</dbReference>
<dbReference type="GO" id="GO:0007283">
    <property type="term" value="P:spermatogenesis"/>
    <property type="evidence" value="ECO:0007669"/>
    <property type="project" value="UniProtKB-KW"/>
</dbReference>
<dbReference type="InterPro" id="IPR004843">
    <property type="entry name" value="Calcineurin-like_PHP"/>
</dbReference>
<sequence length="372" mass="41965">MSTCPPVFAQFEYFTYIEMANKSVYMAIPKNDVNVDEIIVKILNVGVSGLTFSSIVSAQEMANLLDLAKPLFMSQGSMVEVEAPVKICGDVHGQYADVLRLFDRGGFPPIVNYLFLGDYVDRGPQSLEVVTLFIAYKIKFPGNFFLLRGNHECGAINRVYGFLEEVTRRYGPKLGASLWNSFQLTFACMPYTALVSGRILCMHGGVSKRMKSLDQLRKLPRPVLDVPIPSLETDLLWSDPDEQVKGFEENTRGVGQVFGAEALSEITERLDVDLIARAHQVVQDGYEFFANKKLVTIFSAPHYCGSFNNAAAMMNLEMMFEENNVLLQKASKMLIRDEYSDIENGKAIWILWRGNWWVFSGEFGFKMLLWGI</sequence>
<dbReference type="GO" id="GO:0007060">
    <property type="term" value="P:male meiosis chromosome segregation"/>
    <property type="evidence" value="ECO:0007669"/>
    <property type="project" value="UniProtKB-ARBA"/>
</dbReference>
<evidence type="ECO:0000256" key="1">
    <source>
        <dbReference type="ARBA" id="ARBA00004286"/>
    </source>
</evidence>
<reference evidence="16" key="1">
    <citation type="submission" date="2022-11" db="EMBL/GenBank/DDBJ databases">
        <authorList>
            <person name="Kikuchi T."/>
        </authorList>
    </citation>
    <scope>NUCLEOTIDE SEQUENCE</scope>
    <source>
        <strain evidence="16">PS1010</strain>
    </source>
</reference>
<dbReference type="GO" id="GO:0000785">
    <property type="term" value="C:chromatin"/>
    <property type="evidence" value="ECO:0007669"/>
    <property type="project" value="UniProtKB-ARBA"/>
</dbReference>
<evidence type="ECO:0000256" key="10">
    <source>
        <dbReference type="ARBA" id="ARBA00037818"/>
    </source>
</evidence>
<evidence type="ECO:0000256" key="4">
    <source>
        <dbReference type="ARBA" id="ARBA00022723"/>
    </source>
</evidence>
<keyword evidence="5 14" id="KW-0378">Hydrolase</keyword>
<dbReference type="GO" id="GO:0005634">
    <property type="term" value="C:nucleus"/>
    <property type="evidence" value="ECO:0007669"/>
    <property type="project" value="TreeGrafter"/>
</dbReference>
<keyword evidence="4" id="KW-0479">Metal-binding</keyword>
<dbReference type="Pfam" id="PF00149">
    <property type="entry name" value="Metallophos"/>
    <property type="match status" value="1"/>
</dbReference>
<dbReference type="GO" id="GO:0004722">
    <property type="term" value="F:protein serine/threonine phosphatase activity"/>
    <property type="evidence" value="ECO:0007669"/>
    <property type="project" value="UniProtKB-EC"/>
</dbReference>
<dbReference type="SUPFAM" id="SSF56300">
    <property type="entry name" value="Metallo-dependent phosphatases"/>
    <property type="match status" value="1"/>
</dbReference>
<evidence type="ECO:0000256" key="5">
    <source>
        <dbReference type="ARBA" id="ARBA00022801"/>
    </source>
</evidence>
<proteinExistence type="inferred from homology"/>
<keyword evidence="7" id="KW-0904">Protein phosphatase</keyword>
<dbReference type="EC" id="3.1.3.16" evidence="14"/>
<protein>
    <recommendedName>
        <fullName evidence="14">Serine/threonine-protein phosphatase</fullName>
        <ecNumber evidence="14">3.1.3.16</ecNumber>
    </recommendedName>
</protein>
<keyword evidence="6" id="KW-0221">Differentiation</keyword>
<comment type="caution">
    <text evidence="16">The sequence shown here is derived from an EMBL/GenBank/DDBJ whole genome shotgun (WGS) entry which is preliminary data.</text>
</comment>
<evidence type="ECO:0000256" key="3">
    <source>
        <dbReference type="ARBA" id="ARBA00022454"/>
    </source>
</evidence>
<dbReference type="PROSITE" id="PS00125">
    <property type="entry name" value="SER_THR_PHOSPHATASE"/>
    <property type="match status" value="1"/>
</dbReference>
<evidence type="ECO:0000256" key="14">
    <source>
        <dbReference type="RuleBase" id="RU004273"/>
    </source>
</evidence>
<evidence type="ECO:0000313" key="16">
    <source>
        <dbReference type="EMBL" id="CAI5443138.1"/>
    </source>
</evidence>
<dbReference type="GO" id="GO:0097723">
    <property type="term" value="P:amoeboid sperm motility"/>
    <property type="evidence" value="ECO:0007669"/>
    <property type="project" value="UniProtKB-ARBA"/>
</dbReference>
<comment type="similarity">
    <text evidence="2 14">Belongs to the PPP phosphatase family.</text>
</comment>
<comment type="catalytic activity">
    <reaction evidence="12 14">
        <text>O-phospho-L-threonyl-[protein] + H2O = L-threonyl-[protein] + phosphate</text>
        <dbReference type="Rhea" id="RHEA:47004"/>
        <dbReference type="Rhea" id="RHEA-COMP:11060"/>
        <dbReference type="Rhea" id="RHEA-COMP:11605"/>
        <dbReference type="ChEBI" id="CHEBI:15377"/>
        <dbReference type="ChEBI" id="CHEBI:30013"/>
        <dbReference type="ChEBI" id="CHEBI:43474"/>
        <dbReference type="ChEBI" id="CHEBI:61977"/>
        <dbReference type="EC" id="3.1.3.16"/>
    </reaction>
</comment>
<dbReference type="GO" id="GO:0018991">
    <property type="term" value="P:egg-laying behavior"/>
    <property type="evidence" value="ECO:0007669"/>
    <property type="project" value="UniProtKB-ARBA"/>
</dbReference>